<evidence type="ECO:0000313" key="3">
    <source>
        <dbReference type="EMBL" id="MUB65159.1"/>
    </source>
</evidence>
<dbReference type="InterPro" id="IPR019405">
    <property type="entry name" value="Lactonase_7-beta_prop"/>
</dbReference>
<evidence type="ECO:0000313" key="4">
    <source>
        <dbReference type="Proteomes" id="UP000434223"/>
    </source>
</evidence>
<dbReference type="EMBL" id="BQNJ01000001">
    <property type="protein sequence ID" value="GKG99372.1"/>
    <property type="molecule type" value="Genomic_DNA"/>
</dbReference>
<dbReference type="Proteomes" id="UP000434223">
    <property type="component" value="Unassembled WGS sequence"/>
</dbReference>
<dbReference type="AlphaFoldDB" id="A0A174QZ05"/>
<dbReference type="GO" id="GO:0017057">
    <property type="term" value="F:6-phosphogluconolactonase activity"/>
    <property type="evidence" value="ECO:0007669"/>
    <property type="project" value="TreeGrafter"/>
</dbReference>
<protein>
    <submittedName>
        <fullName evidence="2">3-carboxymuconate cyclase</fullName>
    </submittedName>
    <submittedName>
        <fullName evidence="3">Beta-propeller fold lactonase family protein</fullName>
    </submittedName>
</protein>
<dbReference type="InterPro" id="IPR050282">
    <property type="entry name" value="Cycloisomerase_2"/>
</dbReference>
<organism evidence="3 4">
    <name type="scientific">Hungatella hathewayi</name>
    <dbReference type="NCBI Taxonomy" id="154046"/>
    <lineage>
        <taxon>Bacteria</taxon>
        <taxon>Bacillati</taxon>
        <taxon>Bacillota</taxon>
        <taxon>Clostridia</taxon>
        <taxon>Lachnospirales</taxon>
        <taxon>Lachnospiraceae</taxon>
        <taxon>Hungatella</taxon>
    </lineage>
</organism>
<evidence type="ECO:0000256" key="1">
    <source>
        <dbReference type="ARBA" id="ARBA00005564"/>
    </source>
</evidence>
<dbReference type="Proteomes" id="UP001055091">
    <property type="component" value="Unassembled WGS sequence"/>
</dbReference>
<accession>A0A174QZ05</accession>
<dbReference type="RefSeq" id="WP_055649914.1">
    <property type="nucleotide sequence ID" value="NZ_BQNJ01000001.1"/>
</dbReference>
<dbReference type="Gene3D" id="2.130.10.10">
    <property type="entry name" value="YVTN repeat-like/Quinoprotein amine dehydrogenase"/>
    <property type="match status" value="1"/>
</dbReference>
<reference evidence="2" key="2">
    <citation type="submission" date="2022-01" db="EMBL/GenBank/DDBJ databases">
        <title>Novel bile acid biosynthetic pathways are enriched in the microbiome of centenarians.</title>
        <authorList>
            <person name="Sato Y."/>
            <person name="Atarashi K."/>
            <person name="Plichta R.D."/>
            <person name="Arai Y."/>
            <person name="Sasajima S."/>
            <person name="Kearney M.S."/>
            <person name="Suda W."/>
            <person name="Takeshita K."/>
            <person name="Sasaki T."/>
            <person name="Okamoto S."/>
            <person name="Skelly N.A."/>
            <person name="Okamura Y."/>
            <person name="Vlamakis H."/>
            <person name="Li Y."/>
            <person name="Tanoue T."/>
            <person name="Takei H."/>
            <person name="Nittono H."/>
            <person name="Narushima S."/>
            <person name="Irie J."/>
            <person name="Itoh H."/>
            <person name="Moriya K."/>
            <person name="Sugiura Y."/>
            <person name="Suematsu M."/>
            <person name="Moritoki N."/>
            <person name="Shibata S."/>
            <person name="Littman R.D."/>
            <person name="Fischbach A.M."/>
            <person name="Uwamino Y."/>
            <person name="Inoue T."/>
            <person name="Honda A."/>
            <person name="Hattori M."/>
            <person name="Murai T."/>
            <person name="Xavier J.R."/>
            <person name="Hirose N."/>
            <person name="Honda K."/>
        </authorList>
    </citation>
    <scope>NUCLEOTIDE SEQUENCE</scope>
    <source>
        <strain evidence="2">CE91-St55</strain>
    </source>
</reference>
<reference evidence="3 4" key="1">
    <citation type="submission" date="2019-09" db="EMBL/GenBank/DDBJ databases">
        <title>Draft genome sequencing of Hungatella hathewayi 123Y-2.</title>
        <authorList>
            <person name="Lv Q."/>
            <person name="Li S."/>
        </authorList>
    </citation>
    <scope>NUCLEOTIDE SEQUENCE [LARGE SCALE GENOMIC DNA]</scope>
    <source>
        <strain evidence="3 4">123Y-2</strain>
    </source>
</reference>
<evidence type="ECO:0000313" key="2">
    <source>
        <dbReference type="EMBL" id="GKG99372.1"/>
    </source>
</evidence>
<dbReference type="PANTHER" id="PTHR30344">
    <property type="entry name" value="6-PHOSPHOGLUCONOLACTONASE-RELATED"/>
    <property type="match status" value="1"/>
</dbReference>
<comment type="similarity">
    <text evidence="1">Belongs to the cycloisomerase 2 family.</text>
</comment>
<sequence length="381" mass="42048">MPKIYAYIGSWGGPRSNHDQGISIARYDMGKGTFHVLNRVLPEINCGGMCLDDEKKILYCVNERRQIAGKPPGGEVYALSINSSSGNLKVLSCEPSYGLLPSYCAVNGDKKYLIITNHSSDDTILETVRTESGSYQLAEKYSESSVVMYQLRPDGTIGKLCDIVKHIPVKKKGNSHVHSVYCSPSGKLLAVCDKGNDTISFYRIDSQKEKLVLCDQMSAAEGSSPRYAAFHPAEPYLYFNNETKTIVNMVRYSANGKMTPICLVSCLADKNMERTGWQSDIKIHPSGKYIYDLLREDSIITVYRIDNALGIPQLIQTIACGSSHGGRGMAISPDGKFLHLAAHPEDSIYTFLIGEDGRLEAVRRVDHIPGPGNIVFFKTDN</sequence>
<proteinExistence type="inferred from homology"/>
<name>A0A174QZ05_9FIRM</name>
<dbReference type="PANTHER" id="PTHR30344:SF1">
    <property type="entry name" value="6-PHOSPHOGLUCONOLACTONASE"/>
    <property type="match status" value="1"/>
</dbReference>
<dbReference type="OrthoDB" id="9790815at2"/>
<dbReference type="InterPro" id="IPR015943">
    <property type="entry name" value="WD40/YVTN_repeat-like_dom_sf"/>
</dbReference>
<dbReference type="EMBL" id="WNME01000013">
    <property type="protein sequence ID" value="MUB65159.1"/>
    <property type="molecule type" value="Genomic_DNA"/>
</dbReference>
<dbReference type="Pfam" id="PF10282">
    <property type="entry name" value="Lactonase"/>
    <property type="match status" value="1"/>
</dbReference>
<comment type="caution">
    <text evidence="3">The sequence shown here is derived from an EMBL/GenBank/DDBJ whole genome shotgun (WGS) entry which is preliminary data.</text>
</comment>
<dbReference type="SUPFAM" id="SSF75011">
    <property type="entry name" value="3-carboxy-cis,cis-mucoante lactonizing enzyme"/>
    <property type="match status" value="1"/>
</dbReference>
<gene>
    <name evidence="2" type="primary">ybhE</name>
    <name evidence="2" type="ORF">CE91St55_13540</name>
    <name evidence="3" type="ORF">GNE07_19250</name>
</gene>